<dbReference type="AlphaFoldDB" id="A0AAJ2BA81"/>
<dbReference type="Gene3D" id="3.40.50.720">
    <property type="entry name" value="NAD(P)-binding Rossmann-like Domain"/>
    <property type="match status" value="1"/>
</dbReference>
<dbReference type="PANTHER" id="PTHR42760">
    <property type="entry name" value="SHORT-CHAIN DEHYDROGENASES/REDUCTASES FAMILY MEMBER"/>
    <property type="match status" value="1"/>
</dbReference>
<evidence type="ECO:0000313" key="5">
    <source>
        <dbReference type="EMBL" id="MDR6100937.1"/>
    </source>
</evidence>
<dbReference type="PRINTS" id="PR00081">
    <property type="entry name" value="GDHRDH"/>
</dbReference>
<dbReference type="Proteomes" id="UP001255601">
    <property type="component" value="Unassembled WGS sequence"/>
</dbReference>
<evidence type="ECO:0000313" key="4">
    <source>
        <dbReference type="EMBL" id="MDQ1183726.1"/>
    </source>
</evidence>
<dbReference type="SMART" id="SM00822">
    <property type="entry name" value="PKS_KR"/>
    <property type="match status" value="1"/>
</dbReference>
<dbReference type="Pfam" id="PF13561">
    <property type="entry name" value="adh_short_C2"/>
    <property type="match status" value="1"/>
</dbReference>
<dbReference type="PANTHER" id="PTHR42760:SF133">
    <property type="entry name" value="3-OXOACYL-[ACYL-CARRIER-PROTEIN] REDUCTASE"/>
    <property type="match status" value="1"/>
</dbReference>
<dbReference type="InterPro" id="IPR002347">
    <property type="entry name" value="SDR_fam"/>
</dbReference>
<dbReference type="InterPro" id="IPR020904">
    <property type="entry name" value="Sc_DH/Rdtase_CS"/>
</dbReference>
<dbReference type="PROSITE" id="PS00061">
    <property type="entry name" value="ADH_SHORT"/>
    <property type="match status" value="1"/>
</dbReference>
<dbReference type="RefSeq" id="WP_306928805.1">
    <property type="nucleotide sequence ID" value="NZ_JAUTBL010000001.1"/>
</dbReference>
<accession>A0AAJ2BA81</accession>
<dbReference type="EC" id="1.1.1.100" evidence="5"/>
<gene>
    <name evidence="5" type="ORF">QE369_001115</name>
    <name evidence="4" type="ORF">QE408_000848</name>
</gene>
<reference evidence="5" key="1">
    <citation type="submission" date="2023-08" db="EMBL/GenBank/DDBJ databases">
        <title>Functional and genomic diversity of the sorghum phyllosphere microbiome.</title>
        <authorList>
            <person name="Shade A."/>
        </authorList>
    </citation>
    <scope>NUCLEOTIDE SEQUENCE</scope>
    <source>
        <strain evidence="5">SORGH_AS_0974</strain>
        <strain evidence="4 6">SORGH_AS_1126</strain>
    </source>
</reference>
<proteinExistence type="inferred from homology"/>
<dbReference type="InterPro" id="IPR036291">
    <property type="entry name" value="NAD(P)-bd_dom_sf"/>
</dbReference>
<comment type="similarity">
    <text evidence="1">Belongs to the short-chain dehydrogenases/reductases (SDR) family.</text>
</comment>
<evidence type="ECO:0000313" key="6">
    <source>
        <dbReference type="Proteomes" id="UP001224781"/>
    </source>
</evidence>
<evidence type="ECO:0000256" key="1">
    <source>
        <dbReference type="ARBA" id="ARBA00006484"/>
    </source>
</evidence>
<keyword evidence="2 5" id="KW-0560">Oxidoreductase</keyword>
<dbReference type="GO" id="GO:0004316">
    <property type="term" value="F:3-oxoacyl-[acyl-carrier-protein] reductase (NADPH) activity"/>
    <property type="evidence" value="ECO:0007669"/>
    <property type="project" value="UniProtKB-EC"/>
</dbReference>
<dbReference type="InterPro" id="IPR057326">
    <property type="entry name" value="KR_dom"/>
</dbReference>
<name>A0AAJ2BA81_9HYPH</name>
<organism evidence="5 7">
    <name type="scientific">Agrobacterium larrymoorei</name>
    <dbReference type="NCBI Taxonomy" id="160699"/>
    <lineage>
        <taxon>Bacteria</taxon>
        <taxon>Pseudomonadati</taxon>
        <taxon>Pseudomonadota</taxon>
        <taxon>Alphaproteobacteria</taxon>
        <taxon>Hyphomicrobiales</taxon>
        <taxon>Rhizobiaceae</taxon>
        <taxon>Rhizobium/Agrobacterium group</taxon>
        <taxon>Agrobacterium</taxon>
    </lineage>
</organism>
<feature type="domain" description="Ketoreductase" evidence="3">
    <location>
        <begin position="10"/>
        <end position="190"/>
    </location>
</feature>
<evidence type="ECO:0000313" key="7">
    <source>
        <dbReference type="Proteomes" id="UP001255601"/>
    </source>
</evidence>
<comment type="caution">
    <text evidence="5">The sequence shown here is derived from an EMBL/GenBank/DDBJ whole genome shotgun (WGS) entry which is preliminary data.</text>
</comment>
<evidence type="ECO:0000256" key="2">
    <source>
        <dbReference type="ARBA" id="ARBA00023002"/>
    </source>
</evidence>
<keyword evidence="6" id="KW-1185">Reference proteome</keyword>
<dbReference type="EMBL" id="JAVIZC010000001">
    <property type="protein sequence ID" value="MDR6100937.1"/>
    <property type="molecule type" value="Genomic_DNA"/>
</dbReference>
<dbReference type="EMBL" id="JAUTBL010000001">
    <property type="protein sequence ID" value="MDQ1183726.1"/>
    <property type="molecule type" value="Genomic_DNA"/>
</dbReference>
<dbReference type="FunFam" id="3.40.50.720:FF:000173">
    <property type="entry name" value="3-oxoacyl-[acyl-carrier protein] reductase"/>
    <property type="match status" value="1"/>
</dbReference>
<sequence length="253" mass="25985">MTTPLPDVIQTAVITGAASGVGADIARALHTAGFRVVITDIDMEAAGKLALELDLAGETAVTATLDVNDPAAFQDVLDKIVDRWGSAEVLVNNASVTVAKPVLEILPEEFNAVLATNAGGTFAGSQVFGRHFKLRGYGRIINMASLAGQNGGTATGAHYAASKGAILTLTKVFARDLAPFGVTVNAIAPGPMDTPMVHRLIPEDKLAGLVAGIPVGRIGDPKFVAELVALLAGPSAAFVNGACWDVNGGLFMR</sequence>
<evidence type="ECO:0000259" key="3">
    <source>
        <dbReference type="SMART" id="SM00822"/>
    </source>
</evidence>
<protein>
    <submittedName>
        <fullName evidence="5">3-oxoacyl-[acyl-carrier protein] reductase</fullName>
        <ecNumber evidence="5">1.1.1.100</ecNumber>
    </submittedName>
</protein>
<dbReference type="SUPFAM" id="SSF51735">
    <property type="entry name" value="NAD(P)-binding Rossmann-fold domains"/>
    <property type="match status" value="1"/>
</dbReference>
<dbReference type="Proteomes" id="UP001224781">
    <property type="component" value="Unassembled WGS sequence"/>
</dbReference>
<dbReference type="PRINTS" id="PR00080">
    <property type="entry name" value="SDRFAMILY"/>
</dbReference>